<feature type="transmembrane region" description="Helical" evidence="6">
    <location>
        <begin position="141"/>
        <end position="161"/>
    </location>
</feature>
<keyword evidence="3 6" id="KW-0812">Transmembrane</keyword>
<evidence type="ECO:0000256" key="3">
    <source>
        <dbReference type="ARBA" id="ARBA00022692"/>
    </source>
</evidence>
<gene>
    <name evidence="7" type="ORF">PQ465_08035</name>
</gene>
<evidence type="ECO:0000313" key="8">
    <source>
        <dbReference type="Proteomes" id="UP001221558"/>
    </source>
</evidence>
<keyword evidence="8" id="KW-1185">Reference proteome</keyword>
<dbReference type="InterPro" id="IPR022791">
    <property type="entry name" value="L-PG_synthase/AglD"/>
</dbReference>
<keyword evidence="5 6" id="KW-0472">Membrane</keyword>
<proteinExistence type="predicted"/>
<evidence type="ECO:0000256" key="2">
    <source>
        <dbReference type="ARBA" id="ARBA00022475"/>
    </source>
</evidence>
<feature type="transmembrane region" description="Helical" evidence="6">
    <location>
        <begin position="298"/>
        <end position="320"/>
    </location>
</feature>
<evidence type="ECO:0000256" key="5">
    <source>
        <dbReference type="ARBA" id="ARBA00023136"/>
    </source>
</evidence>
<feature type="transmembrane region" description="Helical" evidence="6">
    <location>
        <begin position="240"/>
        <end position="261"/>
    </location>
</feature>
<reference evidence="7 8" key="1">
    <citation type="submission" date="2023-02" db="EMBL/GenBank/DDBJ databases">
        <title>Genome sequence of Sphingobacterium sp. KACC 22765.</title>
        <authorList>
            <person name="Kim S."/>
            <person name="Heo J."/>
            <person name="Kwon S.-W."/>
        </authorList>
    </citation>
    <scope>NUCLEOTIDE SEQUENCE [LARGE SCALE GENOMIC DNA]</scope>
    <source>
        <strain evidence="7 8">KACC 22765</strain>
    </source>
</reference>
<keyword evidence="2" id="KW-1003">Cell membrane</keyword>
<feature type="transmembrane region" description="Helical" evidence="6">
    <location>
        <begin position="213"/>
        <end position="234"/>
    </location>
</feature>
<comment type="subcellular location">
    <subcellularLocation>
        <location evidence="1">Cell membrane</location>
        <topology evidence="1">Multi-pass membrane protein</topology>
    </subcellularLocation>
</comment>
<dbReference type="PANTHER" id="PTHR39087">
    <property type="entry name" value="UPF0104 MEMBRANE PROTEIN MJ1595"/>
    <property type="match status" value="1"/>
</dbReference>
<feature type="transmembrane region" description="Helical" evidence="6">
    <location>
        <begin position="115"/>
        <end position="135"/>
    </location>
</feature>
<dbReference type="RefSeq" id="WP_274269026.1">
    <property type="nucleotide sequence ID" value="NZ_CP117880.1"/>
</dbReference>
<accession>A0ABY7WNN6</accession>
<name>A0ABY7WNN6_9SPHI</name>
<feature type="transmembrane region" description="Helical" evidence="6">
    <location>
        <begin position="31"/>
        <end position="53"/>
    </location>
</feature>
<sequence>MACILIPIGVFIVNTDFKLVWQEISKIGFRFVYLILSTFAAYFIGTLAWWICLDKERKRIRIMQLFVVRQVGETVGLYNPSSVVGGDLLKNQLLRPYAISPATAAESIVVSRITVVLSQLLLFIIAGIWLLFYAADKLPTVMHYVLLVAIVVLLLVKIMLLRLLNQKAIIKEDATIATANTSIWRKVVQKAKFLLAEAKLFYQEKPLRFWQSYALSLLHWIIGSLEFYLILLFLGFDIHIMHGVLLDMGVIIVKSFGAFVPGQLGIEELGNKLVLTAVGIQATSVWLAVSILRRTRQLFWIFIGFICYGFVRKSVTLNLLDHGSIIR</sequence>
<dbReference type="NCBIfam" id="TIGR00374">
    <property type="entry name" value="flippase-like domain"/>
    <property type="match status" value="1"/>
</dbReference>
<evidence type="ECO:0000313" key="7">
    <source>
        <dbReference type="EMBL" id="WDF70317.1"/>
    </source>
</evidence>
<keyword evidence="4 6" id="KW-1133">Transmembrane helix</keyword>
<dbReference type="Proteomes" id="UP001221558">
    <property type="component" value="Chromosome"/>
</dbReference>
<dbReference type="EMBL" id="CP117880">
    <property type="protein sequence ID" value="WDF70317.1"/>
    <property type="molecule type" value="Genomic_DNA"/>
</dbReference>
<feature type="transmembrane region" description="Helical" evidence="6">
    <location>
        <begin position="273"/>
        <end position="292"/>
    </location>
</feature>
<evidence type="ECO:0000256" key="1">
    <source>
        <dbReference type="ARBA" id="ARBA00004651"/>
    </source>
</evidence>
<organism evidence="7 8">
    <name type="scientific">Sphingobacterium oryzagri</name>
    <dbReference type="NCBI Taxonomy" id="3025669"/>
    <lineage>
        <taxon>Bacteria</taxon>
        <taxon>Pseudomonadati</taxon>
        <taxon>Bacteroidota</taxon>
        <taxon>Sphingobacteriia</taxon>
        <taxon>Sphingobacteriales</taxon>
        <taxon>Sphingobacteriaceae</taxon>
        <taxon>Sphingobacterium</taxon>
    </lineage>
</organism>
<dbReference type="PANTHER" id="PTHR39087:SF2">
    <property type="entry name" value="UPF0104 MEMBRANE PROTEIN MJ1595"/>
    <property type="match status" value="1"/>
</dbReference>
<dbReference type="Pfam" id="PF03706">
    <property type="entry name" value="LPG_synthase_TM"/>
    <property type="match status" value="1"/>
</dbReference>
<evidence type="ECO:0000256" key="6">
    <source>
        <dbReference type="SAM" id="Phobius"/>
    </source>
</evidence>
<protein>
    <submittedName>
        <fullName evidence="7">Lysylphosphatidylglycerol synthase transmembrane domain-containing protein</fullName>
    </submittedName>
</protein>
<evidence type="ECO:0000256" key="4">
    <source>
        <dbReference type="ARBA" id="ARBA00022989"/>
    </source>
</evidence>